<protein>
    <submittedName>
        <fullName evidence="3">Uncharacterized protein LOC108829280</fullName>
    </submittedName>
</protein>
<dbReference type="KEGG" id="rsz:108829280"/>
<proteinExistence type="predicted"/>
<keyword evidence="2" id="KW-1185">Reference proteome</keyword>
<evidence type="ECO:0000313" key="3">
    <source>
        <dbReference type="RefSeq" id="XP_018458448.1"/>
    </source>
</evidence>
<gene>
    <name evidence="3" type="primary">LOC108829280</name>
</gene>
<dbReference type="RefSeq" id="XP_018458448.1">
    <property type="nucleotide sequence ID" value="XM_018602946.1"/>
</dbReference>
<dbReference type="OrthoDB" id="1111109at2759"/>
<dbReference type="InterPro" id="IPR026960">
    <property type="entry name" value="RVT-Znf"/>
</dbReference>
<dbReference type="AlphaFoldDB" id="A0A6J0LF13"/>
<evidence type="ECO:0000313" key="2">
    <source>
        <dbReference type="Proteomes" id="UP000504610"/>
    </source>
</evidence>
<reference evidence="2" key="1">
    <citation type="journal article" date="2019" name="Database">
        <title>The radish genome database (RadishGD): an integrated information resource for radish genomics.</title>
        <authorList>
            <person name="Yu H.J."/>
            <person name="Baek S."/>
            <person name="Lee Y.J."/>
            <person name="Cho A."/>
            <person name="Mun J.H."/>
        </authorList>
    </citation>
    <scope>NUCLEOTIDE SEQUENCE [LARGE SCALE GENOMIC DNA]</scope>
    <source>
        <strain evidence="2">cv. WK10039</strain>
    </source>
</reference>
<reference evidence="3" key="2">
    <citation type="submission" date="2025-08" db="UniProtKB">
        <authorList>
            <consortium name="RefSeq"/>
        </authorList>
    </citation>
    <scope>IDENTIFICATION</scope>
    <source>
        <tissue evidence="3">Leaf</tissue>
    </source>
</reference>
<dbReference type="Pfam" id="PF13966">
    <property type="entry name" value="zf-RVT"/>
    <property type="match status" value="1"/>
</dbReference>
<organism evidence="2 3">
    <name type="scientific">Raphanus sativus</name>
    <name type="common">Radish</name>
    <name type="synonym">Raphanus raphanistrum var. sativus</name>
    <dbReference type="NCBI Taxonomy" id="3726"/>
    <lineage>
        <taxon>Eukaryota</taxon>
        <taxon>Viridiplantae</taxon>
        <taxon>Streptophyta</taxon>
        <taxon>Embryophyta</taxon>
        <taxon>Tracheophyta</taxon>
        <taxon>Spermatophyta</taxon>
        <taxon>Magnoliopsida</taxon>
        <taxon>eudicotyledons</taxon>
        <taxon>Gunneridae</taxon>
        <taxon>Pentapetalae</taxon>
        <taxon>rosids</taxon>
        <taxon>malvids</taxon>
        <taxon>Brassicales</taxon>
        <taxon>Brassicaceae</taxon>
        <taxon>Brassiceae</taxon>
        <taxon>Raphanus</taxon>
    </lineage>
</organism>
<feature type="domain" description="Reverse transcriptase zinc-binding" evidence="1">
    <location>
        <begin position="94"/>
        <end position="147"/>
    </location>
</feature>
<evidence type="ECO:0000259" key="1">
    <source>
        <dbReference type="Pfam" id="PF13966"/>
    </source>
</evidence>
<name>A0A6J0LF13_RAPSA</name>
<dbReference type="GeneID" id="108829280"/>
<sequence>MKVGDGHHTSFWYDNWSKHGCLKEALGTRGLIDLGVTDNALVSDVLGRPRRRRRHIVNILNEVENEIELLRMNQDHGDDVALWKQAYGIFAHRFSTKRTWELLRHSHQVCNWSKGIWFTNSTPKYSFLARITVGNRLQTGDGMHMWNGTYFKADSLRTVDELIDPNSGNWIVDKVESLFVEKDAAMILNLKTSRILNDVYIWGFPNSGAYSSKSG</sequence>
<accession>A0A6J0LF13</accession>
<dbReference type="Proteomes" id="UP000504610">
    <property type="component" value="Chromosome 6"/>
</dbReference>